<organism evidence="1 2">
    <name type="scientific">Cloacibacterium normanense</name>
    <dbReference type="NCBI Taxonomy" id="237258"/>
    <lineage>
        <taxon>Bacteria</taxon>
        <taxon>Pseudomonadati</taxon>
        <taxon>Bacteroidota</taxon>
        <taxon>Flavobacteriia</taxon>
        <taxon>Flavobacteriales</taxon>
        <taxon>Weeksellaceae</taxon>
    </lineage>
</organism>
<gene>
    <name evidence="1" type="ORF">C3729_07510</name>
</gene>
<dbReference type="AlphaFoldDB" id="A0A2S7I5U0"/>
<comment type="caution">
    <text evidence="1">The sequence shown here is derived from an EMBL/GenBank/DDBJ whole genome shotgun (WGS) entry which is preliminary data.</text>
</comment>
<reference evidence="1 2" key="1">
    <citation type="submission" date="2018-02" db="EMBL/GenBank/DDBJ databases">
        <title>Draft genome sequence of bacterial isolates from marine environment.</title>
        <authorList>
            <person name="Singh S.K."/>
            <person name="Hill R."/>
            <person name="Major S."/>
            <person name="Cai H."/>
            <person name="Li Y."/>
        </authorList>
    </citation>
    <scope>NUCLEOTIDE SEQUENCE [LARGE SCALE GENOMIC DNA]</scope>
    <source>
        <strain evidence="1 2">IMET F</strain>
    </source>
</reference>
<dbReference type="EMBL" id="PTPZ01000003">
    <property type="protein sequence ID" value="PPZ91895.1"/>
    <property type="molecule type" value="Genomic_DNA"/>
</dbReference>
<name>A0A2S7I5U0_9FLAO</name>
<protein>
    <submittedName>
        <fullName evidence="1">Uncharacterized protein</fullName>
    </submittedName>
</protein>
<dbReference type="Proteomes" id="UP000238565">
    <property type="component" value="Unassembled WGS sequence"/>
</dbReference>
<sequence>MDYLKEQVNNDDIIQPRFLGMEFNEVTAMLEYSGESYDAKELDDSHYQITRINERSIAEVLIFEIYGLSNKCVSEIHLHSCGGKKSLDLVQKRIKASDIKKTSYITGEKPGKFAFDSGMNIYKSIDPKKEEFYFAFQKRESECKNGETSSIYIYYASTLDAFIIE</sequence>
<accession>A0A2S7I5U0</accession>
<evidence type="ECO:0000313" key="2">
    <source>
        <dbReference type="Proteomes" id="UP000238565"/>
    </source>
</evidence>
<evidence type="ECO:0000313" key="1">
    <source>
        <dbReference type="EMBL" id="PPZ91895.1"/>
    </source>
</evidence>
<proteinExistence type="predicted"/>